<dbReference type="GO" id="GO:0008168">
    <property type="term" value="F:methyltransferase activity"/>
    <property type="evidence" value="ECO:0007669"/>
    <property type="project" value="UniProtKB-KW"/>
</dbReference>
<keyword evidence="2" id="KW-0808">Transferase</keyword>
<name>A0ABS0J3N7_9BACT</name>
<dbReference type="GO" id="GO:0032259">
    <property type="term" value="P:methylation"/>
    <property type="evidence" value="ECO:0007669"/>
    <property type="project" value="UniProtKB-KW"/>
</dbReference>
<evidence type="ECO:0000313" key="2">
    <source>
        <dbReference type="EMBL" id="MBG3877061.1"/>
    </source>
</evidence>
<dbReference type="InterPro" id="IPR029063">
    <property type="entry name" value="SAM-dependent_MTases_sf"/>
</dbReference>
<sequence length="185" mass="19783">MGRNGAGTGMASQHSHAARGADMAVCRDPRALFFDERADTWEERCYPPATRERLAELVRGFGILPGADVLDMGTGTGVLIPCLREAVGEAGRILSFDVSYEMVRRAGCKESGARGLCVQATAMRIPARDGAFGHVICFAAFPHFADKAAAMREMARVTRPGGEVIVAHLLSRAELARHHGGHPAV</sequence>
<evidence type="ECO:0000313" key="3">
    <source>
        <dbReference type="Proteomes" id="UP001194469"/>
    </source>
</evidence>
<dbReference type="InterPro" id="IPR013216">
    <property type="entry name" value="Methyltransf_11"/>
</dbReference>
<dbReference type="CDD" id="cd02440">
    <property type="entry name" value="AdoMet_MTases"/>
    <property type="match status" value="1"/>
</dbReference>
<dbReference type="Pfam" id="PF08241">
    <property type="entry name" value="Methyltransf_11"/>
    <property type="match status" value="1"/>
</dbReference>
<dbReference type="Proteomes" id="UP001194469">
    <property type="component" value="Unassembled WGS sequence"/>
</dbReference>
<keyword evidence="3" id="KW-1185">Reference proteome</keyword>
<dbReference type="EMBL" id="VRYY01000219">
    <property type="protein sequence ID" value="MBG3877061.1"/>
    <property type="molecule type" value="Genomic_DNA"/>
</dbReference>
<feature type="non-terminal residue" evidence="2">
    <location>
        <position position="185"/>
    </location>
</feature>
<dbReference type="Gene3D" id="3.40.50.150">
    <property type="entry name" value="Vaccinia Virus protein VP39"/>
    <property type="match status" value="1"/>
</dbReference>
<comment type="caution">
    <text evidence="2">The sequence shown here is derived from an EMBL/GenBank/DDBJ whole genome shotgun (WGS) entry which is preliminary data.</text>
</comment>
<dbReference type="InterPro" id="IPR050508">
    <property type="entry name" value="Methyltransf_Superfamily"/>
</dbReference>
<feature type="domain" description="Methyltransferase type 11" evidence="1">
    <location>
        <begin position="70"/>
        <end position="166"/>
    </location>
</feature>
<dbReference type="PANTHER" id="PTHR42912">
    <property type="entry name" value="METHYLTRANSFERASE"/>
    <property type="match status" value="1"/>
</dbReference>
<reference evidence="2 3" key="1">
    <citation type="submission" date="2019-08" db="EMBL/GenBank/DDBJ databases">
        <authorList>
            <person name="Luo N."/>
        </authorList>
    </citation>
    <scope>NUCLEOTIDE SEQUENCE [LARGE SCALE GENOMIC DNA]</scope>
    <source>
        <strain evidence="2 3">NCIMB 9442</strain>
    </source>
</reference>
<gene>
    <name evidence="2" type="ORF">FVW20_08570</name>
</gene>
<dbReference type="SUPFAM" id="SSF53335">
    <property type="entry name" value="S-adenosyl-L-methionine-dependent methyltransferases"/>
    <property type="match status" value="1"/>
</dbReference>
<proteinExistence type="predicted"/>
<protein>
    <submittedName>
        <fullName evidence="2">Class I SAM-dependent methyltransferase</fullName>
    </submittedName>
</protein>
<organism evidence="2 3">
    <name type="scientific">Nitratidesulfovibrio oxamicus</name>
    <dbReference type="NCBI Taxonomy" id="32016"/>
    <lineage>
        <taxon>Bacteria</taxon>
        <taxon>Pseudomonadati</taxon>
        <taxon>Thermodesulfobacteriota</taxon>
        <taxon>Desulfovibrionia</taxon>
        <taxon>Desulfovibrionales</taxon>
        <taxon>Desulfovibrionaceae</taxon>
        <taxon>Nitratidesulfovibrio</taxon>
    </lineage>
</organism>
<evidence type="ECO:0000259" key="1">
    <source>
        <dbReference type="Pfam" id="PF08241"/>
    </source>
</evidence>
<keyword evidence="2" id="KW-0489">Methyltransferase</keyword>
<accession>A0ABS0J3N7</accession>